<proteinExistence type="predicted"/>
<keyword evidence="1" id="KW-0812">Transmembrane</keyword>
<evidence type="ECO:0000256" key="1">
    <source>
        <dbReference type="SAM" id="Phobius"/>
    </source>
</evidence>
<dbReference type="Proteomes" id="UP000233469">
    <property type="component" value="Unassembled WGS sequence"/>
</dbReference>
<comment type="caution">
    <text evidence="2">The sequence shown here is derived from an EMBL/GenBank/DDBJ whole genome shotgun (WGS) entry which is preliminary data.</text>
</comment>
<accession>A0A2N1NFA9</accession>
<organism evidence="2 3">
    <name type="scientific">Rhizophagus irregularis</name>
    <dbReference type="NCBI Taxonomy" id="588596"/>
    <lineage>
        <taxon>Eukaryota</taxon>
        <taxon>Fungi</taxon>
        <taxon>Fungi incertae sedis</taxon>
        <taxon>Mucoromycota</taxon>
        <taxon>Glomeromycotina</taxon>
        <taxon>Glomeromycetes</taxon>
        <taxon>Glomerales</taxon>
        <taxon>Glomeraceae</taxon>
        <taxon>Rhizophagus</taxon>
    </lineage>
</organism>
<dbReference type="AlphaFoldDB" id="A0A2N1NFA9"/>
<name>A0A2N1NFA9_9GLOM</name>
<reference evidence="2 3" key="1">
    <citation type="submission" date="2016-04" db="EMBL/GenBank/DDBJ databases">
        <title>Genome analyses suggest a sexual origin of heterokaryosis in a supposedly ancient asexual fungus.</title>
        <authorList>
            <person name="Ropars J."/>
            <person name="Sedzielewska K."/>
            <person name="Noel J."/>
            <person name="Charron P."/>
            <person name="Farinelli L."/>
            <person name="Marton T."/>
            <person name="Kruger M."/>
            <person name="Pelin A."/>
            <person name="Brachmann A."/>
            <person name="Corradi N."/>
        </authorList>
    </citation>
    <scope>NUCLEOTIDE SEQUENCE [LARGE SCALE GENOMIC DNA]</scope>
    <source>
        <strain evidence="2 3">C2</strain>
    </source>
</reference>
<keyword evidence="1" id="KW-1133">Transmembrane helix</keyword>
<gene>
    <name evidence="2" type="ORF">RhiirC2_742337</name>
</gene>
<keyword evidence="1" id="KW-0472">Membrane</keyword>
<reference evidence="2 3" key="2">
    <citation type="submission" date="2017-10" db="EMBL/GenBank/DDBJ databases">
        <title>Extensive intraspecific genome diversity in a model arbuscular mycorrhizal fungus.</title>
        <authorList>
            <person name="Chen E.C.H."/>
            <person name="Morin E."/>
            <person name="Baudet D."/>
            <person name="Noel J."/>
            <person name="Ndikumana S."/>
            <person name="Charron P."/>
            <person name="St-Onge C."/>
            <person name="Giorgi J."/>
            <person name="Grigoriev I.V."/>
            <person name="Roux C."/>
            <person name="Martin F.M."/>
            <person name="Corradi N."/>
        </authorList>
    </citation>
    <scope>NUCLEOTIDE SEQUENCE [LARGE SCALE GENOMIC DNA]</scope>
    <source>
        <strain evidence="2 3">C2</strain>
    </source>
</reference>
<protein>
    <submittedName>
        <fullName evidence="2">Uncharacterized protein</fullName>
    </submittedName>
</protein>
<evidence type="ECO:0000313" key="2">
    <source>
        <dbReference type="EMBL" id="PKK72602.1"/>
    </source>
</evidence>
<dbReference type="EMBL" id="LLXL01000429">
    <property type="protein sequence ID" value="PKK72602.1"/>
    <property type="molecule type" value="Genomic_DNA"/>
</dbReference>
<evidence type="ECO:0000313" key="3">
    <source>
        <dbReference type="Proteomes" id="UP000233469"/>
    </source>
</evidence>
<feature type="transmembrane region" description="Helical" evidence="1">
    <location>
        <begin position="12"/>
        <end position="38"/>
    </location>
</feature>
<sequence>MLTLMLTVQSGFSLFFFFLFFFLEKTCTFLVIYPCIFINHEGVLITKKKETLQIN</sequence>